<proteinExistence type="predicted"/>
<sequence length="54" mass="6111">VTADVPEIYMQEFWTTAKLHHTSIRFKTGVPDVPSNDSEEELSWKSSEDEEVGG</sequence>
<comment type="caution">
    <text evidence="2">The sequence shown here is derived from an EMBL/GenBank/DDBJ whole genome shotgun (WGS) entry which is preliminary data.</text>
</comment>
<feature type="region of interest" description="Disordered" evidence="1">
    <location>
        <begin position="27"/>
        <end position="54"/>
    </location>
</feature>
<protein>
    <submittedName>
        <fullName evidence="2">Uncharacterized protein</fullName>
    </submittedName>
</protein>
<evidence type="ECO:0000256" key="1">
    <source>
        <dbReference type="SAM" id="MobiDB-lite"/>
    </source>
</evidence>
<dbReference type="AlphaFoldDB" id="A0A699XZ91"/>
<reference evidence="2" key="1">
    <citation type="journal article" date="2019" name="Sci. Rep.">
        <title>Draft genome of Tanacetum cinerariifolium, the natural source of mosquito coil.</title>
        <authorList>
            <person name="Yamashiro T."/>
            <person name="Shiraishi A."/>
            <person name="Satake H."/>
            <person name="Nakayama K."/>
        </authorList>
    </citation>
    <scope>NUCLEOTIDE SEQUENCE</scope>
</reference>
<evidence type="ECO:0000313" key="2">
    <source>
        <dbReference type="EMBL" id="GFD63530.1"/>
    </source>
</evidence>
<gene>
    <name evidence="2" type="ORF">Tci_935499</name>
</gene>
<feature type="non-terminal residue" evidence="2">
    <location>
        <position position="1"/>
    </location>
</feature>
<organism evidence="2">
    <name type="scientific">Tanacetum cinerariifolium</name>
    <name type="common">Dalmatian daisy</name>
    <name type="synonym">Chrysanthemum cinerariifolium</name>
    <dbReference type="NCBI Taxonomy" id="118510"/>
    <lineage>
        <taxon>Eukaryota</taxon>
        <taxon>Viridiplantae</taxon>
        <taxon>Streptophyta</taxon>
        <taxon>Embryophyta</taxon>
        <taxon>Tracheophyta</taxon>
        <taxon>Spermatophyta</taxon>
        <taxon>Magnoliopsida</taxon>
        <taxon>eudicotyledons</taxon>
        <taxon>Gunneridae</taxon>
        <taxon>Pentapetalae</taxon>
        <taxon>asterids</taxon>
        <taxon>campanulids</taxon>
        <taxon>Asterales</taxon>
        <taxon>Asteraceae</taxon>
        <taxon>Asteroideae</taxon>
        <taxon>Anthemideae</taxon>
        <taxon>Anthemidinae</taxon>
        <taxon>Tanacetum</taxon>
    </lineage>
</organism>
<accession>A0A699XZ91</accession>
<dbReference type="EMBL" id="BKCJ011980882">
    <property type="protein sequence ID" value="GFD63530.1"/>
    <property type="molecule type" value="Genomic_DNA"/>
</dbReference>
<feature type="non-terminal residue" evidence="2">
    <location>
        <position position="54"/>
    </location>
</feature>
<name>A0A699XZ91_TANCI</name>